<evidence type="ECO:0000313" key="1">
    <source>
        <dbReference type="EMBL" id="KAJ8784682.1"/>
    </source>
</evidence>
<reference evidence="1 2" key="1">
    <citation type="submission" date="2022-11" db="EMBL/GenBank/DDBJ databases">
        <title>Whole genome sequence of Eschrichtius robustus ER-17-0199.</title>
        <authorList>
            <person name="Bruniche-Olsen A."/>
            <person name="Black A.N."/>
            <person name="Fields C.J."/>
            <person name="Walden K."/>
            <person name="Dewoody J.A."/>
        </authorList>
    </citation>
    <scope>NUCLEOTIDE SEQUENCE [LARGE SCALE GENOMIC DNA]</scope>
    <source>
        <strain evidence="1">ER-17-0199</strain>
        <tissue evidence="1">Blubber</tissue>
    </source>
</reference>
<gene>
    <name evidence="1" type="ORF">J1605_008033</name>
</gene>
<organism evidence="1 2">
    <name type="scientific">Eschrichtius robustus</name>
    <name type="common">California gray whale</name>
    <name type="synonym">Eschrichtius gibbosus</name>
    <dbReference type="NCBI Taxonomy" id="9764"/>
    <lineage>
        <taxon>Eukaryota</taxon>
        <taxon>Metazoa</taxon>
        <taxon>Chordata</taxon>
        <taxon>Craniata</taxon>
        <taxon>Vertebrata</taxon>
        <taxon>Euteleostomi</taxon>
        <taxon>Mammalia</taxon>
        <taxon>Eutheria</taxon>
        <taxon>Laurasiatheria</taxon>
        <taxon>Artiodactyla</taxon>
        <taxon>Whippomorpha</taxon>
        <taxon>Cetacea</taxon>
        <taxon>Mysticeti</taxon>
        <taxon>Eschrichtiidae</taxon>
        <taxon>Eschrichtius</taxon>
    </lineage>
</organism>
<name>A0AB34GW21_ESCRO</name>
<dbReference type="EMBL" id="JAIQCJ010002042">
    <property type="protein sequence ID" value="KAJ8784682.1"/>
    <property type="molecule type" value="Genomic_DNA"/>
</dbReference>
<comment type="caution">
    <text evidence="1">The sequence shown here is derived from an EMBL/GenBank/DDBJ whole genome shotgun (WGS) entry which is preliminary data.</text>
</comment>
<proteinExistence type="predicted"/>
<protein>
    <submittedName>
        <fullName evidence="1">Uncharacterized protein</fullName>
    </submittedName>
</protein>
<keyword evidence="2" id="KW-1185">Reference proteome</keyword>
<sequence>MCLKGENDFRITSVTVTPFVCSEGDHLLLSPQLDEEMVLFAGTQEAGASTVSLTTVHESGALLV</sequence>
<dbReference type="AlphaFoldDB" id="A0AB34GW21"/>
<dbReference type="Proteomes" id="UP001159641">
    <property type="component" value="Unassembled WGS sequence"/>
</dbReference>
<accession>A0AB34GW21</accession>
<evidence type="ECO:0000313" key="2">
    <source>
        <dbReference type="Proteomes" id="UP001159641"/>
    </source>
</evidence>